<evidence type="ECO:0000256" key="6">
    <source>
        <dbReference type="ARBA" id="ARBA00023170"/>
    </source>
</evidence>
<feature type="transmembrane region" description="Helical" evidence="9">
    <location>
        <begin position="148"/>
        <end position="171"/>
    </location>
</feature>
<evidence type="ECO:0000256" key="4">
    <source>
        <dbReference type="ARBA" id="ARBA00023040"/>
    </source>
</evidence>
<comment type="similarity">
    <text evidence="8">Belongs to the G-protein coupled receptor 1 family.</text>
</comment>
<dbReference type="InterPro" id="IPR000276">
    <property type="entry name" value="GPCR_Rhodpsn"/>
</dbReference>
<keyword evidence="2 8" id="KW-0812">Transmembrane</keyword>
<accession>A0A9D4G8I4</accession>
<evidence type="ECO:0000256" key="1">
    <source>
        <dbReference type="ARBA" id="ARBA00004141"/>
    </source>
</evidence>
<protein>
    <recommendedName>
        <fullName evidence="10">G-protein coupled receptors family 1 profile domain-containing protein</fullName>
    </recommendedName>
</protein>
<gene>
    <name evidence="11" type="ORF">DPMN_140935</name>
</gene>
<feature type="transmembrane region" description="Helical" evidence="9">
    <location>
        <begin position="359"/>
        <end position="381"/>
    </location>
</feature>
<evidence type="ECO:0000259" key="10">
    <source>
        <dbReference type="PROSITE" id="PS50262"/>
    </source>
</evidence>
<dbReference type="SUPFAM" id="SSF81321">
    <property type="entry name" value="Family A G protein-coupled receptor-like"/>
    <property type="match status" value="1"/>
</dbReference>
<dbReference type="PANTHER" id="PTHR24238:SF47">
    <property type="entry name" value="ECDYSTEROIDS_DOPAMINE RECEPTOR-RELATED"/>
    <property type="match status" value="1"/>
</dbReference>
<feature type="transmembrane region" description="Helical" evidence="9">
    <location>
        <begin position="183"/>
        <end position="207"/>
    </location>
</feature>
<keyword evidence="5 9" id="KW-0472">Membrane</keyword>
<feature type="transmembrane region" description="Helical" evidence="9">
    <location>
        <begin position="108"/>
        <end position="127"/>
    </location>
</feature>
<evidence type="ECO:0000256" key="9">
    <source>
        <dbReference type="SAM" id="Phobius"/>
    </source>
</evidence>
<comment type="subcellular location">
    <subcellularLocation>
        <location evidence="1">Membrane</location>
        <topology evidence="1">Multi-pass membrane protein</topology>
    </subcellularLocation>
</comment>
<dbReference type="EMBL" id="JAIWYP010000006">
    <property type="protein sequence ID" value="KAH3812500.1"/>
    <property type="molecule type" value="Genomic_DNA"/>
</dbReference>
<evidence type="ECO:0000256" key="3">
    <source>
        <dbReference type="ARBA" id="ARBA00022989"/>
    </source>
</evidence>
<dbReference type="CDD" id="cd00637">
    <property type="entry name" value="7tm_classA_rhodopsin-like"/>
    <property type="match status" value="1"/>
</dbReference>
<keyword evidence="3 9" id="KW-1133">Transmembrane helix</keyword>
<dbReference type="Gene3D" id="1.20.1070.10">
    <property type="entry name" value="Rhodopsin 7-helix transmembrane proteins"/>
    <property type="match status" value="2"/>
</dbReference>
<evidence type="ECO:0000256" key="2">
    <source>
        <dbReference type="ARBA" id="ARBA00022692"/>
    </source>
</evidence>
<name>A0A9D4G8I4_DREPO</name>
<keyword evidence="7 8" id="KW-0807">Transducer</keyword>
<dbReference type="PROSITE" id="PS00237">
    <property type="entry name" value="G_PROTEIN_RECEP_F1_1"/>
    <property type="match status" value="1"/>
</dbReference>
<dbReference type="Pfam" id="PF00001">
    <property type="entry name" value="7tm_1"/>
    <property type="match status" value="1"/>
</dbReference>
<proteinExistence type="inferred from homology"/>
<evidence type="ECO:0000256" key="8">
    <source>
        <dbReference type="RuleBase" id="RU000688"/>
    </source>
</evidence>
<keyword evidence="6 8" id="KW-0675">Receptor</keyword>
<dbReference type="InterPro" id="IPR017452">
    <property type="entry name" value="GPCR_Rhodpsn_7TM"/>
</dbReference>
<evidence type="ECO:0000313" key="11">
    <source>
        <dbReference type="EMBL" id="KAH3812500.1"/>
    </source>
</evidence>
<feature type="transmembrane region" description="Helical" evidence="9">
    <location>
        <begin position="68"/>
        <end position="88"/>
    </location>
</feature>
<organism evidence="11 12">
    <name type="scientific">Dreissena polymorpha</name>
    <name type="common">Zebra mussel</name>
    <name type="synonym">Mytilus polymorpha</name>
    <dbReference type="NCBI Taxonomy" id="45954"/>
    <lineage>
        <taxon>Eukaryota</taxon>
        <taxon>Metazoa</taxon>
        <taxon>Spiralia</taxon>
        <taxon>Lophotrochozoa</taxon>
        <taxon>Mollusca</taxon>
        <taxon>Bivalvia</taxon>
        <taxon>Autobranchia</taxon>
        <taxon>Heteroconchia</taxon>
        <taxon>Euheterodonta</taxon>
        <taxon>Imparidentia</taxon>
        <taxon>Neoheterodontei</taxon>
        <taxon>Myida</taxon>
        <taxon>Dreissenoidea</taxon>
        <taxon>Dreissenidae</taxon>
        <taxon>Dreissena</taxon>
    </lineage>
</organism>
<keyword evidence="4 8" id="KW-0297">G-protein coupled receptor</keyword>
<feature type="transmembrane region" description="Helical" evidence="9">
    <location>
        <begin position="36"/>
        <end position="56"/>
    </location>
</feature>
<dbReference type="AlphaFoldDB" id="A0A9D4G8I4"/>
<dbReference type="PANTHER" id="PTHR24238">
    <property type="entry name" value="G-PROTEIN COUPLED RECEPTOR"/>
    <property type="match status" value="1"/>
</dbReference>
<sequence>MDANNISDSNIANVSYQTMTTYASIISKELFDAYNIFLYAIITLGVPGNLLVLIVFIKHRPSNTTDWFIVFITTFDLLSSLLNVPVYVTFTNTLWQHYGTDVICKLHMYLSQSIVLSSSFSICGLALDRYIKVCRPNAAFLTKMRARNVCIGITVTTSLLSIPCLFIFANIKGRCNVVVMNSYLFSYYLMVFVVFCTATATVVVAYFQVSDALRRSEFNVKRHQSVNINQKHIDPERKSSDICLWLFFLKCCSKVAPSMTSYRKSNKIVPSRETIENNTMNASETQQRSQIIKVRSASSACTSIENQGDLMPPTSLRATVPAVSFVASANSGRTMNTLTGVIDSRQQGIRNASIRTTRIAFLVCAVFVISWLPPWISFFLATKPSFPANPTVVRFMLFGKMTYLLNTVVNPFIYTWFNRKFRQKLHGIFSSCKQ</sequence>
<reference evidence="11" key="2">
    <citation type="submission" date="2020-11" db="EMBL/GenBank/DDBJ databases">
        <authorList>
            <person name="McCartney M.A."/>
            <person name="Auch B."/>
            <person name="Kono T."/>
            <person name="Mallez S."/>
            <person name="Becker A."/>
            <person name="Gohl D.M."/>
            <person name="Silverstein K.A.T."/>
            <person name="Koren S."/>
            <person name="Bechman K.B."/>
            <person name="Herman A."/>
            <person name="Abrahante J.E."/>
            <person name="Garbe J."/>
        </authorList>
    </citation>
    <scope>NUCLEOTIDE SEQUENCE</scope>
    <source>
        <strain evidence="11">Duluth1</strain>
        <tissue evidence="11">Whole animal</tissue>
    </source>
</reference>
<reference evidence="11" key="1">
    <citation type="journal article" date="2019" name="bioRxiv">
        <title>The Genome of the Zebra Mussel, Dreissena polymorpha: A Resource for Invasive Species Research.</title>
        <authorList>
            <person name="McCartney M.A."/>
            <person name="Auch B."/>
            <person name="Kono T."/>
            <person name="Mallez S."/>
            <person name="Zhang Y."/>
            <person name="Obille A."/>
            <person name="Becker A."/>
            <person name="Abrahante J.E."/>
            <person name="Garbe J."/>
            <person name="Badalamenti J.P."/>
            <person name="Herman A."/>
            <person name="Mangelson H."/>
            <person name="Liachko I."/>
            <person name="Sullivan S."/>
            <person name="Sone E.D."/>
            <person name="Koren S."/>
            <person name="Silverstein K.A.T."/>
            <person name="Beckman K.B."/>
            <person name="Gohl D.M."/>
        </authorList>
    </citation>
    <scope>NUCLEOTIDE SEQUENCE</scope>
    <source>
        <strain evidence="11">Duluth1</strain>
        <tissue evidence="11">Whole animal</tissue>
    </source>
</reference>
<evidence type="ECO:0000313" key="12">
    <source>
        <dbReference type="Proteomes" id="UP000828390"/>
    </source>
</evidence>
<dbReference type="Proteomes" id="UP000828390">
    <property type="component" value="Unassembled WGS sequence"/>
</dbReference>
<dbReference type="PROSITE" id="PS50262">
    <property type="entry name" value="G_PROTEIN_RECEP_F1_2"/>
    <property type="match status" value="1"/>
</dbReference>
<evidence type="ECO:0000256" key="5">
    <source>
        <dbReference type="ARBA" id="ARBA00023136"/>
    </source>
</evidence>
<dbReference type="PRINTS" id="PR00237">
    <property type="entry name" value="GPCRRHODOPSN"/>
</dbReference>
<evidence type="ECO:0000256" key="7">
    <source>
        <dbReference type="ARBA" id="ARBA00023224"/>
    </source>
</evidence>
<feature type="transmembrane region" description="Helical" evidence="9">
    <location>
        <begin position="401"/>
        <end position="417"/>
    </location>
</feature>
<dbReference type="GO" id="GO:0004930">
    <property type="term" value="F:G protein-coupled receptor activity"/>
    <property type="evidence" value="ECO:0007669"/>
    <property type="project" value="UniProtKB-KW"/>
</dbReference>
<comment type="caution">
    <text evidence="11">The sequence shown here is derived from an EMBL/GenBank/DDBJ whole genome shotgun (WGS) entry which is preliminary data.</text>
</comment>
<feature type="domain" description="G-protein coupled receptors family 1 profile" evidence="10">
    <location>
        <begin position="48"/>
        <end position="414"/>
    </location>
</feature>
<dbReference type="GO" id="GO:0016020">
    <property type="term" value="C:membrane"/>
    <property type="evidence" value="ECO:0007669"/>
    <property type="project" value="UniProtKB-SubCell"/>
</dbReference>
<keyword evidence="12" id="KW-1185">Reference proteome</keyword>